<sequence>MNTARSVSATRRYDPGRPNGATIRALRQVKRLRLEELAYRIGVTASYLSRIEHGTRAGTSKAPLIAHVLDVPVAVLTGQLPVIGTIRDAAGIDRDSLARTIDITPGQLARIERGAELPDDSLIRVIANRLGVDPAALRPYIALAAAS</sequence>
<dbReference type="PROSITE" id="PS50943">
    <property type="entry name" value="HTH_CROC1"/>
    <property type="match status" value="2"/>
</dbReference>
<dbReference type="InterPro" id="IPR001387">
    <property type="entry name" value="Cro/C1-type_HTH"/>
</dbReference>
<dbReference type="SUPFAM" id="SSF47413">
    <property type="entry name" value="lambda repressor-like DNA-binding domains"/>
    <property type="match status" value="2"/>
</dbReference>
<comment type="caution">
    <text evidence="3">The sequence shown here is derived from an EMBL/GenBank/DDBJ whole genome shotgun (WGS) entry which is preliminary data.</text>
</comment>
<organism evidence="3 4">
    <name type="scientific">Pseudonocardia zijingensis</name>
    <dbReference type="NCBI Taxonomy" id="153376"/>
    <lineage>
        <taxon>Bacteria</taxon>
        <taxon>Bacillati</taxon>
        <taxon>Actinomycetota</taxon>
        <taxon>Actinomycetes</taxon>
        <taxon>Pseudonocardiales</taxon>
        <taxon>Pseudonocardiaceae</taxon>
        <taxon>Pseudonocardia</taxon>
    </lineage>
</organism>
<accession>A0ABP3YPT3</accession>
<evidence type="ECO:0000256" key="1">
    <source>
        <dbReference type="ARBA" id="ARBA00023125"/>
    </source>
</evidence>
<name>A0ABP3YPT3_9PSEU</name>
<dbReference type="Pfam" id="PF01381">
    <property type="entry name" value="HTH_3"/>
    <property type="match status" value="2"/>
</dbReference>
<protein>
    <recommendedName>
        <fullName evidence="2">HTH cro/C1-type domain-containing protein</fullName>
    </recommendedName>
</protein>
<feature type="domain" description="HTH cro/C1-type" evidence="2">
    <location>
        <begin position="86"/>
        <end position="137"/>
    </location>
</feature>
<dbReference type="InterPro" id="IPR010982">
    <property type="entry name" value="Lambda_DNA-bd_dom_sf"/>
</dbReference>
<dbReference type="CDD" id="cd00093">
    <property type="entry name" value="HTH_XRE"/>
    <property type="match status" value="2"/>
</dbReference>
<dbReference type="EMBL" id="BAAAHP010000187">
    <property type="protein sequence ID" value="GAA0897946.1"/>
    <property type="molecule type" value="Genomic_DNA"/>
</dbReference>
<dbReference type="Gene3D" id="1.10.260.40">
    <property type="entry name" value="lambda repressor-like DNA-binding domains"/>
    <property type="match status" value="2"/>
</dbReference>
<evidence type="ECO:0000259" key="2">
    <source>
        <dbReference type="PROSITE" id="PS50943"/>
    </source>
</evidence>
<dbReference type="PANTHER" id="PTHR46797">
    <property type="entry name" value="HTH-TYPE TRANSCRIPTIONAL REGULATOR"/>
    <property type="match status" value="1"/>
</dbReference>
<proteinExistence type="predicted"/>
<dbReference type="PANTHER" id="PTHR46797:SF1">
    <property type="entry name" value="METHYLPHOSPHONATE SYNTHASE"/>
    <property type="match status" value="1"/>
</dbReference>
<evidence type="ECO:0000313" key="3">
    <source>
        <dbReference type="EMBL" id="GAA0897946.1"/>
    </source>
</evidence>
<evidence type="ECO:0000313" key="4">
    <source>
        <dbReference type="Proteomes" id="UP001499967"/>
    </source>
</evidence>
<dbReference type="RefSeq" id="WP_343944979.1">
    <property type="nucleotide sequence ID" value="NZ_BAAAHP010000187.1"/>
</dbReference>
<gene>
    <name evidence="3" type="ORF">GCM10009559_59490</name>
</gene>
<keyword evidence="4" id="KW-1185">Reference proteome</keyword>
<reference evidence="4" key="1">
    <citation type="journal article" date="2019" name="Int. J. Syst. Evol. Microbiol.">
        <title>The Global Catalogue of Microorganisms (GCM) 10K type strain sequencing project: providing services to taxonomists for standard genome sequencing and annotation.</title>
        <authorList>
            <consortium name="The Broad Institute Genomics Platform"/>
            <consortium name="The Broad Institute Genome Sequencing Center for Infectious Disease"/>
            <person name="Wu L."/>
            <person name="Ma J."/>
        </authorList>
    </citation>
    <scope>NUCLEOTIDE SEQUENCE [LARGE SCALE GENOMIC DNA]</scope>
    <source>
        <strain evidence="4">JCM 11117</strain>
    </source>
</reference>
<dbReference type="Proteomes" id="UP001499967">
    <property type="component" value="Unassembled WGS sequence"/>
</dbReference>
<keyword evidence="1" id="KW-0238">DNA-binding</keyword>
<dbReference type="InterPro" id="IPR050807">
    <property type="entry name" value="TransReg_Diox_bact_type"/>
</dbReference>
<feature type="domain" description="HTH cro/C1-type" evidence="2">
    <location>
        <begin position="23"/>
        <end position="76"/>
    </location>
</feature>
<dbReference type="SMART" id="SM00530">
    <property type="entry name" value="HTH_XRE"/>
    <property type="match status" value="2"/>
</dbReference>